<evidence type="ECO:0000313" key="3">
    <source>
        <dbReference type="Proteomes" id="UP001187346"/>
    </source>
</evidence>
<feature type="domain" description="Hemerythrin-like" evidence="1">
    <location>
        <begin position="9"/>
        <end position="144"/>
    </location>
</feature>
<dbReference type="Pfam" id="PF01814">
    <property type="entry name" value="Hemerythrin"/>
    <property type="match status" value="1"/>
</dbReference>
<dbReference type="Gene3D" id="1.20.120.520">
    <property type="entry name" value="nmb1532 protein domain like"/>
    <property type="match status" value="1"/>
</dbReference>
<dbReference type="EMBL" id="JAWMAJ010000055">
    <property type="protein sequence ID" value="MDV7217949.1"/>
    <property type="molecule type" value="Genomic_DNA"/>
</dbReference>
<gene>
    <name evidence="2" type="ORF">R5A26_18535</name>
</gene>
<evidence type="ECO:0000313" key="2">
    <source>
        <dbReference type="EMBL" id="MDV7217949.1"/>
    </source>
</evidence>
<evidence type="ECO:0000259" key="1">
    <source>
        <dbReference type="Pfam" id="PF01814"/>
    </source>
</evidence>
<dbReference type="RefSeq" id="WP_317772095.1">
    <property type="nucleotide sequence ID" value="NZ_JAWMAJ010000055.1"/>
</dbReference>
<sequence length="232" mass="25407">MSNEPLADVRDMYMAHAMFRREFRLAPELIRGVADNDVTRAAVIADHLQIVDNGLHHHHSAEDKHLWPRLLERNAADAESITQLMEEQHAQIDRVLDEVRAGLAHWRGTADPAQRETLAVSMAQLSDLLEEHLAAEEDHAVPLLAQYITAAEWGQMLADGAGDVAPEQAPLIFGMMAYEADPDTVRDIVAQMPPEVSGIIGGLAMEAYAAHAQQVYGTATPERVGARGGVSR</sequence>
<dbReference type="PANTHER" id="PTHR39966">
    <property type="entry name" value="BLL2471 PROTEIN-RELATED"/>
    <property type="match status" value="1"/>
</dbReference>
<keyword evidence="3" id="KW-1185">Reference proteome</keyword>
<dbReference type="InterPro" id="IPR012312">
    <property type="entry name" value="Hemerythrin-like"/>
</dbReference>
<dbReference type="Proteomes" id="UP001187346">
    <property type="component" value="Unassembled WGS sequence"/>
</dbReference>
<comment type="caution">
    <text evidence="2">The sequence shown here is derived from an EMBL/GenBank/DDBJ whole genome shotgun (WGS) entry which is preliminary data.</text>
</comment>
<dbReference type="CDD" id="cd12108">
    <property type="entry name" value="Hr-like"/>
    <property type="match status" value="1"/>
</dbReference>
<proteinExistence type="predicted"/>
<name>A0ABU4FBH7_9ACTN</name>
<reference evidence="2 3" key="1">
    <citation type="submission" date="2023-10" db="EMBL/GenBank/DDBJ databases">
        <title>Characterization of rhizosphere-enriched actinobacteria from wheat plants lab-grown on chernevaya soil.</title>
        <authorList>
            <person name="Tikhonova E.N."/>
            <person name="Konopkin A."/>
            <person name="Kravchenko I.K."/>
        </authorList>
    </citation>
    <scope>NUCLEOTIDE SEQUENCE [LARGE SCALE GENOMIC DNA]</scope>
    <source>
        <strain evidence="2 3">RR29</strain>
    </source>
</reference>
<dbReference type="PANTHER" id="PTHR39966:SF1">
    <property type="entry name" value="HEMERYTHRIN-LIKE DOMAIN-CONTAINING PROTEIN"/>
    <property type="match status" value="1"/>
</dbReference>
<protein>
    <submittedName>
        <fullName evidence="2">Hemerythrin domain-containing protein</fullName>
    </submittedName>
</protein>
<accession>A0ABU4FBH7</accession>
<organism evidence="2 3">
    <name type="scientific">Streptomyces prunicolor</name>
    <dbReference type="NCBI Taxonomy" id="67348"/>
    <lineage>
        <taxon>Bacteria</taxon>
        <taxon>Bacillati</taxon>
        <taxon>Actinomycetota</taxon>
        <taxon>Actinomycetes</taxon>
        <taxon>Kitasatosporales</taxon>
        <taxon>Streptomycetaceae</taxon>
        <taxon>Streptomyces</taxon>
    </lineage>
</organism>